<evidence type="ECO:0000256" key="2">
    <source>
        <dbReference type="ARBA" id="ARBA00004496"/>
    </source>
</evidence>
<evidence type="ECO:0000313" key="13">
    <source>
        <dbReference type="EMBL" id="SZX78168.1"/>
    </source>
</evidence>
<dbReference type="AlphaFoldDB" id="A0A383WL21"/>
<comment type="subcellular location">
    <subcellularLocation>
        <location evidence="2">Cytoplasm</location>
    </subcellularLocation>
</comment>
<dbReference type="GO" id="GO:0008964">
    <property type="term" value="F:phosphoenolpyruvate carboxylase activity"/>
    <property type="evidence" value="ECO:0007669"/>
    <property type="project" value="UniProtKB-EC"/>
</dbReference>
<evidence type="ECO:0000256" key="4">
    <source>
        <dbReference type="ARBA" id="ARBA00012305"/>
    </source>
</evidence>
<keyword evidence="6" id="KW-0460">Magnesium</keyword>
<dbReference type="InterPro" id="IPR033129">
    <property type="entry name" value="PEPCASE_His_AS"/>
</dbReference>
<evidence type="ECO:0000313" key="12">
    <source>
        <dbReference type="EMBL" id="SZX68912.1"/>
    </source>
</evidence>
<dbReference type="Proteomes" id="UP000256970">
    <property type="component" value="Unassembled WGS sequence"/>
</dbReference>
<dbReference type="PROSITE" id="PS00393">
    <property type="entry name" value="PEPCASE_2"/>
    <property type="match status" value="1"/>
</dbReference>
<comment type="similarity">
    <text evidence="3">Belongs to the PEPCase type 1 family.</text>
</comment>
<dbReference type="PANTHER" id="PTHR30523:SF33">
    <property type="entry name" value="PHOSPHOENOLPYRUVATE CARBOXYLASE 3"/>
    <property type="match status" value="1"/>
</dbReference>
<dbReference type="FunFam" id="1.20.1440.90:FF:000001">
    <property type="entry name" value="Phosphoenolpyruvate carboxylase 1"/>
    <property type="match status" value="1"/>
</dbReference>
<dbReference type="PROSITE" id="PS00781">
    <property type="entry name" value="PEPCASE_1"/>
    <property type="match status" value="1"/>
</dbReference>
<keyword evidence="5" id="KW-0963">Cytoplasm</keyword>
<evidence type="ECO:0000256" key="11">
    <source>
        <dbReference type="PROSITE-ProRule" id="PRU10112"/>
    </source>
</evidence>
<evidence type="ECO:0000256" key="3">
    <source>
        <dbReference type="ARBA" id="ARBA00008346"/>
    </source>
</evidence>
<dbReference type="PRINTS" id="PR00150">
    <property type="entry name" value="PEPCARBXLASE"/>
</dbReference>
<dbReference type="NCBIfam" id="NF000584">
    <property type="entry name" value="PRK00009.1"/>
    <property type="match status" value="1"/>
</dbReference>
<evidence type="ECO:0000256" key="10">
    <source>
        <dbReference type="PROSITE-ProRule" id="PRU10111"/>
    </source>
</evidence>
<keyword evidence="8" id="KW-0120">Carbon dioxide fixation</keyword>
<keyword evidence="7" id="KW-0456">Lyase</keyword>
<evidence type="ECO:0000256" key="9">
    <source>
        <dbReference type="ARBA" id="ARBA00048995"/>
    </source>
</evidence>
<protein>
    <recommendedName>
        <fullName evidence="4">phosphoenolpyruvate carboxylase</fullName>
        <ecNumber evidence="4">4.1.1.31</ecNumber>
    </recommendedName>
</protein>
<evidence type="ECO:0000256" key="7">
    <source>
        <dbReference type="ARBA" id="ARBA00023239"/>
    </source>
</evidence>
<feature type="active site" evidence="10">
    <location>
        <position position="144"/>
    </location>
</feature>
<sequence length="959" mass="107965">MPTSAKQLLRDDDSLLRQVFFNVLRHHHPNTANKVDVIYALSQAWCKSKDDGDFELLEKYLGNLKPEECILVASSFSHMLNLHNLTEEVANTQTERAGRMGELTLPTRSTNMSFIKLTNQNGVPAQKIYETLCSQTVELVFTAHPTQAFRQSLLKKYARVRGYLDELHNKRMSPYEKIELLEAIRAQVQAAWRTDEIRRQKPTPQDEMRHGLSYFQQTIMDMVPTFYRRVDTALANIGLPRLPLNHRLFEFGSWMGGDRDGNPNVTAGTTRDVVVLARLEAVNAYFQAVETLMFDLSIWRCSPELKALARRLAARAVAADPGRVAEERKKRNYADFWTPIAANEPFRVVLSHMRDRLWQTREVLHQCLINPQLSVRQALLDTDSYLDVQELFEPLHLMYTSLLSTGDESTANHKLLDTLRQVQTFGLSLMKLDIRQESTRHAEVIDAITRHLELGSFLAWPEEQRTSWLLGELAGRRPLFPPGIELSPDEAEVVTTFRTLAELPTDSLHSYIISMTRTASDVLGVVLLMRECGMTELLKVAPLFETLDDLHNAPGTIQTLLGSEWYKGHISEHHDGVQECMIGYSDSGKDAGRMAAAWALFETQERIVAVAEQHGVRLILFHGRGGSVGRGGGPTHMAIRSQPPATIKGKLRVTIQGETIEQQFGEREVCFRTLDLYTSAVLEACLDPPSAALPEWRELMNQLSETSCKVYRSYVFQRPEFLEYFNLATPVGELGRLNIGSRPASRKQTSGIEGLRAIPWVFAWTQTRFHLPVWLGIGDALAEAVEQGKLPLLQAMYDEWPFFRGLLDLVEMVMAKADPKVTSMYDAKLVRPELQALGDELRAKFGATKAQVLAIVRQDELLEDPSNGASPELDEKIRLRAPYVAPLNVLQVQTLCNLREFDAAGSSGPRAGYQPSEAEIIELLSRDPHRDGKHPFQAAMDDCLMITIKGVAAGMQNTG</sequence>
<dbReference type="STRING" id="3088.A0A383WL21"/>
<dbReference type="HAMAP" id="MF_00595">
    <property type="entry name" value="PEPcase_type1"/>
    <property type="match status" value="1"/>
</dbReference>
<evidence type="ECO:0000256" key="5">
    <source>
        <dbReference type="ARBA" id="ARBA00022490"/>
    </source>
</evidence>
<dbReference type="InterPro" id="IPR018129">
    <property type="entry name" value="PEP_COase_Lys_AS"/>
</dbReference>
<dbReference type="GO" id="GO:0006099">
    <property type="term" value="P:tricarboxylic acid cycle"/>
    <property type="evidence" value="ECO:0007669"/>
    <property type="project" value="InterPro"/>
</dbReference>
<organism evidence="13 14">
    <name type="scientific">Tetradesmus obliquus</name>
    <name type="common">Green alga</name>
    <name type="synonym">Acutodesmus obliquus</name>
    <dbReference type="NCBI Taxonomy" id="3088"/>
    <lineage>
        <taxon>Eukaryota</taxon>
        <taxon>Viridiplantae</taxon>
        <taxon>Chlorophyta</taxon>
        <taxon>core chlorophytes</taxon>
        <taxon>Chlorophyceae</taxon>
        <taxon>CS clade</taxon>
        <taxon>Sphaeropleales</taxon>
        <taxon>Scenedesmaceae</taxon>
        <taxon>Tetradesmus</taxon>
    </lineage>
</organism>
<dbReference type="InterPro" id="IPR022805">
    <property type="entry name" value="PEP_COase_bac/pln-type"/>
</dbReference>
<keyword evidence="14" id="KW-1185">Reference proteome</keyword>
<evidence type="ECO:0000313" key="14">
    <source>
        <dbReference type="Proteomes" id="UP000256970"/>
    </source>
</evidence>
<dbReference type="EMBL" id="FNXT01001307">
    <property type="protein sequence ID" value="SZX78168.1"/>
    <property type="molecule type" value="Genomic_DNA"/>
</dbReference>
<dbReference type="InterPro" id="IPR021135">
    <property type="entry name" value="PEP_COase"/>
</dbReference>
<dbReference type="InterPro" id="IPR015813">
    <property type="entry name" value="Pyrv/PenolPyrv_kinase-like_dom"/>
</dbReference>
<dbReference type="EMBL" id="FNXT01000890">
    <property type="protein sequence ID" value="SZX68912.1"/>
    <property type="molecule type" value="Genomic_DNA"/>
</dbReference>
<dbReference type="GO" id="GO:0015977">
    <property type="term" value="P:carbon fixation"/>
    <property type="evidence" value="ECO:0007669"/>
    <property type="project" value="UniProtKB-KW"/>
</dbReference>
<evidence type="ECO:0000256" key="1">
    <source>
        <dbReference type="ARBA" id="ARBA00001946"/>
    </source>
</evidence>
<dbReference type="Gene3D" id="1.20.1440.90">
    <property type="entry name" value="Phosphoenolpyruvate/pyruvate domain"/>
    <property type="match status" value="1"/>
</dbReference>
<dbReference type="Pfam" id="PF00311">
    <property type="entry name" value="PEPcase"/>
    <property type="match status" value="1"/>
</dbReference>
<dbReference type="PANTHER" id="PTHR30523">
    <property type="entry name" value="PHOSPHOENOLPYRUVATE CARBOXYLASE"/>
    <property type="match status" value="1"/>
</dbReference>
<dbReference type="EC" id="4.1.1.31" evidence="4"/>
<dbReference type="GO" id="GO:0005829">
    <property type="term" value="C:cytosol"/>
    <property type="evidence" value="ECO:0007669"/>
    <property type="project" value="TreeGrafter"/>
</dbReference>
<feature type="active site" evidence="11">
    <location>
        <position position="589"/>
    </location>
</feature>
<reference evidence="13 14" key="1">
    <citation type="submission" date="2016-10" db="EMBL/GenBank/DDBJ databases">
        <authorList>
            <person name="Cai Z."/>
        </authorList>
    </citation>
    <scope>NUCLEOTIDE SEQUENCE [LARGE SCALE GENOMIC DNA]</scope>
</reference>
<evidence type="ECO:0000256" key="8">
    <source>
        <dbReference type="ARBA" id="ARBA00023300"/>
    </source>
</evidence>
<name>A0A383WL21_TETOB</name>
<comment type="cofactor">
    <cofactor evidence="1">
        <name>Mg(2+)</name>
        <dbReference type="ChEBI" id="CHEBI:18420"/>
    </cofactor>
</comment>
<proteinExistence type="inferred from homology"/>
<evidence type="ECO:0000256" key="6">
    <source>
        <dbReference type="ARBA" id="ARBA00022842"/>
    </source>
</evidence>
<accession>A0A383WL21</accession>
<dbReference type="SUPFAM" id="SSF51621">
    <property type="entry name" value="Phosphoenolpyruvate/pyruvate domain"/>
    <property type="match status" value="1"/>
</dbReference>
<gene>
    <name evidence="13" type="ORF">BQ4739_LOCUS18483</name>
    <name evidence="12" type="ORF">BQ4739_LOCUS9224</name>
</gene>
<comment type="catalytic activity">
    <reaction evidence="9">
        <text>oxaloacetate + phosphate = phosphoenolpyruvate + hydrogencarbonate</text>
        <dbReference type="Rhea" id="RHEA:28370"/>
        <dbReference type="ChEBI" id="CHEBI:16452"/>
        <dbReference type="ChEBI" id="CHEBI:17544"/>
        <dbReference type="ChEBI" id="CHEBI:43474"/>
        <dbReference type="ChEBI" id="CHEBI:58702"/>
        <dbReference type="EC" id="4.1.1.31"/>
    </reaction>
</comment>